<name>A0A6L9QFD3_9ACTN</name>
<dbReference type="EMBL" id="JAAGLI010000379">
    <property type="protein sequence ID" value="NEA23852.1"/>
    <property type="molecule type" value="Genomic_DNA"/>
</dbReference>
<evidence type="ECO:0000313" key="1">
    <source>
        <dbReference type="EMBL" id="NEA23852.1"/>
    </source>
</evidence>
<accession>A0A6L9QFD3</accession>
<comment type="caution">
    <text evidence="1">The sequence shown here is derived from an EMBL/GenBank/DDBJ whole genome shotgun (WGS) entry which is preliminary data.</text>
</comment>
<dbReference type="AlphaFoldDB" id="A0A6L9QFD3"/>
<organism evidence="1 2">
    <name type="scientific">Actinomadura bangladeshensis</name>
    <dbReference type="NCBI Taxonomy" id="453573"/>
    <lineage>
        <taxon>Bacteria</taxon>
        <taxon>Bacillati</taxon>
        <taxon>Actinomycetota</taxon>
        <taxon>Actinomycetes</taxon>
        <taxon>Streptosporangiales</taxon>
        <taxon>Thermomonosporaceae</taxon>
        <taxon>Actinomadura</taxon>
    </lineage>
</organism>
<sequence>MRPARGALVRATLSRPPGNALNSAAYRWLVGQAVLRRLLPPAMASRAFLAAT</sequence>
<evidence type="ECO:0000313" key="2">
    <source>
        <dbReference type="Proteomes" id="UP000475532"/>
    </source>
</evidence>
<gene>
    <name evidence="1" type="ORF">G3I70_15345</name>
</gene>
<dbReference type="Proteomes" id="UP000475532">
    <property type="component" value="Unassembled WGS sequence"/>
</dbReference>
<protein>
    <submittedName>
        <fullName evidence="1">Uncharacterized protein</fullName>
    </submittedName>
</protein>
<reference evidence="1 2" key="1">
    <citation type="submission" date="2020-01" db="EMBL/GenBank/DDBJ databases">
        <title>Insect and environment-associated Actinomycetes.</title>
        <authorList>
            <person name="Currrie C."/>
            <person name="Chevrette M."/>
            <person name="Carlson C."/>
            <person name="Stubbendieck R."/>
            <person name="Wendt-Pienkowski E."/>
        </authorList>
    </citation>
    <scope>NUCLEOTIDE SEQUENCE [LARGE SCALE GENOMIC DNA]</scope>
    <source>
        <strain evidence="1 2">SID10258</strain>
    </source>
</reference>
<dbReference type="RefSeq" id="WP_163056604.1">
    <property type="nucleotide sequence ID" value="NZ_JAAGLI010000379.1"/>
</dbReference>
<proteinExistence type="predicted"/>